<keyword evidence="4" id="KW-1185">Reference proteome</keyword>
<dbReference type="CDD" id="cd01823">
    <property type="entry name" value="SEST_like"/>
    <property type="match status" value="1"/>
</dbReference>
<dbReference type="SUPFAM" id="SSF52266">
    <property type="entry name" value="SGNH hydrolase"/>
    <property type="match status" value="1"/>
</dbReference>
<protein>
    <submittedName>
        <fullName evidence="3">Lipase 1</fullName>
    </submittedName>
</protein>
<feature type="chain" id="PRO_5045360555" evidence="1">
    <location>
        <begin position="32"/>
        <end position="268"/>
    </location>
</feature>
<dbReference type="PROSITE" id="PS51318">
    <property type="entry name" value="TAT"/>
    <property type="match status" value="1"/>
</dbReference>
<keyword evidence="1" id="KW-0732">Signal</keyword>
<dbReference type="InterPro" id="IPR036514">
    <property type="entry name" value="SGNH_hydro_sf"/>
</dbReference>
<gene>
    <name evidence="3" type="ORF">GCM10011509_04340</name>
</gene>
<evidence type="ECO:0000313" key="4">
    <source>
        <dbReference type="Proteomes" id="UP000662111"/>
    </source>
</evidence>
<dbReference type="InterPro" id="IPR037460">
    <property type="entry name" value="SEST-like"/>
</dbReference>
<organism evidence="3 4">
    <name type="scientific">Ornithinimicrobium pekingense</name>
    <dbReference type="NCBI Taxonomy" id="384677"/>
    <lineage>
        <taxon>Bacteria</taxon>
        <taxon>Bacillati</taxon>
        <taxon>Actinomycetota</taxon>
        <taxon>Actinomycetes</taxon>
        <taxon>Micrococcales</taxon>
        <taxon>Ornithinimicrobiaceae</taxon>
        <taxon>Ornithinimicrobium</taxon>
    </lineage>
</organism>
<evidence type="ECO:0000313" key="3">
    <source>
        <dbReference type="EMBL" id="GGK59104.1"/>
    </source>
</evidence>
<comment type="caution">
    <text evidence="3">The sequence shown here is derived from an EMBL/GenBank/DDBJ whole genome shotgun (WGS) entry which is preliminary data.</text>
</comment>
<sequence length="268" mass="27433">MERTPRRALPALLTTLAVAAPLALAAGPAQAAPPEYTYDALGDSYAAGFGLAPEQAHPSLLDGRMRIALDDAAAIPGATVTSLAGQLAALDDETDLVTLSVGGNNLPWTQVVLTCATQPDEVCLGATTGVSGTVATQLPAGLATAYSFVKAAAPGAHVVVTGYPRLFSPEYGDYTGSVGPLSFTISVAEQHAMNALADQLNTTIAQVAQASGVQYVDVATRFDGHGINAPDAWIGDADDPEALHPTAEGQRAYAAALTAAINPRDLRR</sequence>
<dbReference type="InterPro" id="IPR013830">
    <property type="entry name" value="SGNH_hydro"/>
</dbReference>
<dbReference type="RefSeq" id="WP_022922785.1">
    <property type="nucleotide sequence ID" value="NZ_BMLB01000001.1"/>
</dbReference>
<accession>A0ABQ2F6P0</accession>
<feature type="signal peptide" evidence="1">
    <location>
        <begin position="1"/>
        <end position="31"/>
    </location>
</feature>
<evidence type="ECO:0000256" key="1">
    <source>
        <dbReference type="SAM" id="SignalP"/>
    </source>
</evidence>
<proteinExistence type="predicted"/>
<dbReference type="Pfam" id="PF13472">
    <property type="entry name" value="Lipase_GDSL_2"/>
    <property type="match status" value="1"/>
</dbReference>
<dbReference type="Gene3D" id="3.40.50.1110">
    <property type="entry name" value="SGNH hydrolase"/>
    <property type="match status" value="1"/>
</dbReference>
<dbReference type="PANTHER" id="PTHR37981">
    <property type="entry name" value="LIPASE 2"/>
    <property type="match status" value="1"/>
</dbReference>
<evidence type="ECO:0000259" key="2">
    <source>
        <dbReference type="Pfam" id="PF13472"/>
    </source>
</evidence>
<reference evidence="4" key="1">
    <citation type="journal article" date="2019" name="Int. J. Syst. Evol. Microbiol.">
        <title>The Global Catalogue of Microorganisms (GCM) 10K type strain sequencing project: providing services to taxonomists for standard genome sequencing and annotation.</title>
        <authorList>
            <consortium name="The Broad Institute Genomics Platform"/>
            <consortium name="The Broad Institute Genome Sequencing Center for Infectious Disease"/>
            <person name="Wu L."/>
            <person name="Ma J."/>
        </authorList>
    </citation>
    <scope>NUCLEOTIDE SEQUENCE [LARGE SCALE GENOMIC DNA]</scope>
    <source>
        <strain evidence="4">CGMCC 1.5362</strain>
    </source>
</reference>
<dbReference type="InterPro" id="IPR006311">
    <property type="entry name" value="TAT_signal"/>
</dbReference>
<feature type="domain" description="SGNH hydrolase-type esterase" evidence="2">
    <location>
        <begin position="40"/>
        <end position="252"/>
    </location>
</feature>
<dbReference type="EMBL" id="BMLB01000001">
    <property type="protein sequence ID" value="GGK59104.1"/>
    <property type="molecule type" value="Genomic_DNA"/>
</dbReference>
<name>A0ABQ2F6P0_9MICO</name>
<dbReference type="PANTHER" id="PTHR37981:SF1">
    <property type="entry name" value="SGNH HYDROLASE-TYPE ESTERASE DOMAIN-CONTAINING PROTEIN"/>
    <property type="match status" value="1"/>
</dbReference>
<dbReference type="Proteomes" id="UP000662111">
    <property type="component" value="Unassembled WGS sequence"/>
</dbReference>